<sequence>MKLSTSVLSVLVIAVFLTVCMFDFSEAISCSEQCPWGAGVPVCGQRSMEKKTFTSKCHFDYYNQCVSGGWVLLKYSSC</sequence>
<protein>
    <submittedName>
        <fullName evidence="2">Pc77, similar to salivary kazal-type proteinase inhibitor</fullName>
    </submittedName>
</protein>
<evidence type="ECO:0000256" key="1">
    <source>
        <dbReference type="SAM" id="SignalP"/>
    </source>
</evidence>
<name>A0A286T341_9HEMI</name>
<keyword evidence="1" id="KW-0732">Signal</keyword>
<dbReference type="EMBL" id="AB999695">
    <property type="protein sequence ID" value="BBA30649.1"/>
    <property type="molecule type" value="mRNA"/>
</dbReference>
<feature type="signal peptide" evidence="1">
    <location>
        <begin position="1"/>
        <end position="27"/>
    </location>
</feature>
<organism evidence="2">
    <name type="scientific">Panstrongylus chinai</name>
    <dbReference type="NCBI Taxonomy" id="156444"/>
    <lineage>
        <taxon>Eukaryota</taxon>
        <taxon>Metazoa</taxon>
        <taxon>Ecdysozoa</taxon>
        <taxon>Arthropoda</taxon>
        <taxon>Hexapoda</taxon>
        <taxon>Insecta</taxon>
        <taxon>Pterygota</taxon>
        <taxon>Neoptera</taxon>
        <taxon>Paraneoptera</taxon>
        <taxon>Hemiptera</taxon>
        <taxon>Heteroptera</taxon>
        <taxon>Panheteroptera</taxon>
        <taxon>Cimicomorpha</taxon>
        <taxon>Reduviidae</taxon>
        <taxon>Triatominae</taxon>
        <taxon>Panstrongylus</taxon>
    </lineage>
</organism>
<dbReference type="InterPro" id="IPR036058">
    <property type="entry name" value="Kazal_dom_sf"/>
</dbReference>
<proteinExistence type="evidence at transcript level"/>
<feature type="chain" id="PRO_5013375620" evidence="1">
    <location>
        <begin position="28"/>
        <end position="78"/>
    </location>
</feature>
<dbReference type="Gene3D" id="3.30.60.30">
    <property type="match status" value="1"/>
</dbReference>
<accession>A0A286T341</accession>
<reference evidence="2" key="1">
    <citation type="journal article" date="2017" name="Acta Trop.">
        <title>Salivary gland transcripts of the kissing bug, Panstrongylus chinai, a vector of Chagas disease.</title>
        <authorList>
            <person name="Kato H."/>
            <person name="Jochim R.C."/>
            <person name="Gomez E.A."/>
            <person name="Tsunekawa S."/>
            <person name="Valenzuela J.G."/>
            <person name="Hashiguchi Y."/>
        </authorList>
    </citation>
    <scope>NUCLEOTIDE SEQUENCE</scope>
    <source>
        <tissue evidence="2">Salivary gland</tissue>
    </source>
</reference>
<dbReference type="AlphaFoldDB" id="A0A286T341"/>
<evidence type="ECO:0000313" key="2">
    <source>
        <dbReference type="EMBL" id="BBA30649.1"/>
    </source>
</evidence>
<dbReference type="SUPFAM" id="SSF100895">
    <property type="entry name" value="Kazal-type serine protease inhibitors"/>
    <property type="match status" value="1"/>
</dbReference>